<dbReference type="Proteomes" id="UP000887566">
    <property type="component" value="Unplaced"/>
</dbReference>
<dbReference type="WBParaSite" id="PSAMB.scaffold4529size22773.g24578.t1">
    <property type="protein sequence ID" value="PSAMB.scaffold4529size22773.g24578.t1"/>
    <property type="gene ID" value="PSAMB.scaffold4529size22773.g24578"/>
</dbReference>
<protein>
    <submittedName>
        <fullName evidence="5">BRO1 domain-containing protein</fullName>
    </submittedName>
</protein>
<feature type="domain" description="BRO1" evidence="3">
    <location>
        <begin position="9"/>
        <end position="416"/>
    </location>
</feature>
<dbReference type="InterPro" id="IPR038898">
    <property type="entry name" value="BROX"/>
</dbReference>
<proteinExistence type="inferred from homology"/>
<sequence>MAHWFHRNPLKATAHVGFEMKGVLTSPQASKICSELRLRRDQLLEHLKDANNDTAIVEDDFHTYLALFYGFFTAIDEKGGDSKLKPLIRFKWTSSMLGGLATELSDSWFEVLNMSINMALWYTKHAARVAGRDEVSEAQAKEVHTSLRKAAGLFQFVKENASKVSETPAAGSDLDANVLSAYINQSTAEAQEVTVARAIELKHSPSLVSALAKETADLFTAADKTLQGLDQNIFMKWRRYCQLKAQFYMTYAYGFLGESLLAEDKCGEAVRACKEGESCMTYAEQFCKEYAKAQGPGLTAKPEQHLFFRRINPILKRHMDKAERENGFIYHQKVPQECPELQGKATHGLVKAEQFALPPPSSLWNPTVYQSFDINKTSMPDFSKSKKSTKDLPAVKEAPIYQTDKDPNNSSGCVVS</sequence>
<dbReference type="AlphaFoldDB" id="A0A914WKG6"/>
<name>A0A914WKG6_9BILA</name>
<comment type="similarity">
    <text evidence="1">Belongs to the BROX family.</text>
</comment>
<dbReference type="Pfam" id="PF03097">
    <property type="entry name" value="BRO1"/>
    <property type="match status" value="1"/>
</dbReference>
<organism evidence="4 5">
    <name type="scientific">Plectus sambesii</name>
    <dbReference type="NCBI Taxonomy" id="2011161"/>
    <lineage>
        <taxon>Eukaryota</taxon>
        <taxon>Metazoa</taxon>
        <taxon>Ecdysozoa</taxon>
        <taxon>Nematoda</taxon>
        <taxon>Chromadorea</taxon>
        <taxon>Plectida</taxon>
        <taxon>Plectina</taxon>
        <taxon>Plectoidea</taxon>
        <taxon>Plectidae</taxon>
        <taxon>Plectus</taxon>
    </lineage>
</organism>
<feature type="region of interest" description="Disordered" evidence="2">
    <location>
        <begin position="380"/>
        <end position="416"/>
    </location>
</feature>
<dbReference type="InterPro" id="IPR004328">
    <property type="entry name" value="BRO1_dom"/>
</dbReference>
<evidence type="ECO:0000256" key="1">
    <source>
        <dbReference type="ARBA" id="ARBA00008901"/>
    </source>
</evidence>
<evidence type="ECO:0000259" key="3">
    <source>
        <dbReference type="PROSITE" id="PS51180"/>
    </source>
</evidence>
<evidence type="ECO:0000313" key="5">
    <source>
        <dbReference type="WBParaSite" id="PSAMB.scaffold4529size22773.g24578.t1"/>
    </source>
</evidence>
<keyword evidence="4" id="KW-1185">Reference proteome</keyword>
<dbReference type="PANTHER" id="PTHR23032">
    <property type="entry name" value="BRO1 DOMAIN-CONTAINING PROTEIN BROX"/>
    <property type="match status" value="1"/>
</dbReference>
<evidence type="ECO:0000256" key="2">
    <source>
        <dbReference type="SAM" id="MobiDB-lite"/>
    </source>
</evidence>
<dbReference type="InterPro" id="IPR038499">
    <property type="entry name" value="BRO1_sf"/>
</dbReference>
<dbReference type="PROSITE" id="PS51180">
    <property type="entry name" value="BRO1"/>
    <property type="match status" value="1"/>
</dbReference>
<dbReference type="PANTHER" id="PTHR23032:SF13">
    <property type="entry name" value="BRO1 DOMAIN-CONTAINING PROTEIN BROX"/>
    <property type="match status" value="1"/>
</dbReference>
<evidence type="ECO:0000313" key="4">
    <source>
        <dbReference type="Proteomes" id="UP000887566"/>
    </source>
</evidence>
<dbReference type="SMART" id="SM01041">
    <property type="entry name" value="BRO1"/>
    <property type="match status" value="1"/>
</dbReference>
<accession>A0A914WKG6</accession>
<reference evidence="5" key="1">
    <citation type="submission" date="2022-11" db="UniProtKB">
        <authorList>
            <consortium name="WormBaseParasite"/>
        </authorList>
    </citation>
    <scope>IDENTIFICATION</scope>
</reference>
<dbReference type="Gene3D" id="1.25.40.280">
    <property type="entry name" value="alix/aip1 like domains"/>
    <property type="match status" value="1"/>
</dbReference>